<reference evidence="4" key="1">
    <citation type="journal article" date="2019" name="Int. J. Syst. Evol. Microbiol.">
        <title>The Global Catalogue of Microorganisms (GCM) 10K type strain sequencing project: providing services to taxonomists for standard genome sequencing and annotation.</title>
        <authorList>
            <consortium name="The Broad Institute Genomics Platform"/>
            <consortium name="The Broad Institute Genome Sequencing Center for Infectious Disease"/>
            <person name="Wu L."/>
            <person name="Ma J."/>
        </authorList>
    </citation>
    <scope>NUCLEOTIDE SEQUENCE [LARGE SCALE GENOMIC DNA]</scope>
    <source>
        <strain evidence="4">JCM 17933</strain>
    </source>
</reference>
<comment type="caution">
    <text evidence="3">The sequence shown here is derived from an EMBL/GenBank/DDBJ whole genome shotgun (WGS) entry which is preliminary data.</text>
</comment>
<dbReference type="SUPFAM" id="SSF55961">
    <property type="entry name" value="Bet v1-like"/>
    <property type="match status" value="1"/>
</dbReference>
<dbReference type="Proteomes" id="UP001500503">
    <property type="component" value="Unassembled WGS sequence"/>
</dbReference>
<evidence type="ECO:0000313" key="3">
    <source>
        <dbReference type="EMBL" id="GAA4486648.1"/>
    </source>
</evidence>
<dbReference type="InterPro" id="IPR013538">
    <property type="entry name" value="ASHA1/2-like_C"/>
</dbReference>
<dbReference type="InterPro" id="IPR023393">
    <property type="entry name" value="START-like_dom_sf"/>
</dbReference>
<dbReference type="EMBL" id="BAABHF010000010">
    <property type="protein sequence ID" value="GAA4486648.1"/>
    <property type="molecule type" value="Genomic_DNA"/>
</dbReference>
<proteinExistence type="inferred from homology"/>
<organism evidence="3 4">
    <name type="scientific">Actinoallomurus oryzae</name>
    <dbReference type="NCBI Taxonomy" id="502180"/>
    <lineage>
        <taxon>Bacteria</taxon>
        <taxon>Bacillati</taxon>
        <taxon>Actinomycetota</taxon>
        <taxon>Actinomycetes</taxon>
        <taxon>Streptosporangiales</taxon>
        <taxon>Thermomonosporaceae</taxon>
        <taxon>Actinoallomurus</taxon>
    </lineage>
</organism>
<feature type="domain" description="Activator of Hsp90 ATPase homologue 1/2-like C-terminal" evidence="2">
    <location>
        <begin position="15"/>
        <end position="135"/>
    </location>
</feature>
<gene>
    <name evidence="3" type="ORF">GCM10023191_013300</name>
</gene>
<evidence type="ECO:0000313" key="4">
    <source>
        <dbReference type="Proteomes" id="UP001500503"/>
    </source>
</evidence>
<comment type="similarity">
    <text evidence="1">Belongs to the AHA1 family.</text>
</comment>
<name>A0ABP8PHK2_9ACTN</name>
<sequence>MSDAGFAYTLTRTLDAPADKVWAAWTTPEIYGRWANAEEVAMDVRTGGTWSAVMIIPGGDRIPLSGTYAEVIDHKRLVLGMDAPGQAEPVLMTVEVTADGDRTQIALSQTFDSAQNRDQAEQGSNFLLDGLTAHLASA</sequence>
<protein>
    <submittedName>
        <fullName evidence="3">SRPBCC domain-containing protein</fullName>
    </submittedName>
</protein>
<dbReference type="Pfam" id="PF08327">
    <property type="entry name" value="AHSA1"/>
    <property type="match status" value="1"/>
</dbReference>
<evidence type="ECO:0000259" key="2">
    <source>
        <dbReference type="Pfam" id="PF08327"/>
    </source>
</evidence>
<keyword evidence="4" id="KW-1185">Reference proteome</keyword>
<evidence type="ECO:0000256" key="1">
    <source>
        <dbReference type="ARBA" id="ARBA00006817"/>
    </source>
</evidence>
<dbReference type="RefSeq" id="WP_345458678.1">
    <property type="nucleotide sequence ID" value="NZ_BAABHF010000010.1"/>
</dbReference>
<dbReference type="CDD" id="cd07814">
    <property type="entry name" value="SRPBCC_CalC_Aha1-like"/>
    <property type="match status" value="1"/>
</dbReference>
<accession>A0ABP8PHK2</accession>
<dbReference type="Gene3D" id="3.30.530.20">
    <property type="match status" value="1"/>
</dbReference>